<dbReference type="AlphaFoldDB" id="A0AAV2N126"/>
<feature type="compositionally biased region" description="Low complexity" evidence="1">
    <location>
        <begin position="1"/>
        <end position="12"/>
    </location>
</feature>
<keyword evidence="3" id="KW-1185">Reference proteome</keyword>
<evidence type="ECO:0000313" key="2">
    <source>
        <dbReference type="EMBL" id="CAL1673599.1"/>
    </source>
</evidence>
<protein>
    <submittedName>
        <fullName evidence="2">Uncharacterized protein</fullName>
    </submittedName>
</protein>
<feature type="region of interest" description="Disordered" evidence="1">
    <location>
        <begin position="1"/>
        <end position="24"/>
    </location>
</feature>
<sequence>MHSSPSSDLSPSATGNATVDRDKELYRGVYYTPVCIPGTTNTATGGGRPGTRRVSQSQYLGQGQKVPRSPDLPRH</sequence>
<dbReference type="Proteomes" id="UP001497644">
    <property type="component" value="Chromosome 1"/>
</dbReference>
<reference evidence="2 3" key="1">
    <citation type="submission" date="2024-04" db="EMBL/GenBank/DDBJ databases">
        <authorList>
            <consortium name="Molecular Ecology Group"/>
        </authorList>
    </citation>
    <scope>NUCLEOTIDE SEQUENCE [LARGE SCALE GENOMIC DNA]</scope>
</reference>
<feature type="region of interest" description="Disordered" evidence="1">
    <location>
        <begin position="36"/>
        <end position="75"/>
    </location>
</feature>
<accession>A0AAV2N126</accession>
<name>A0AAV2N126_9HYME</name>
<proteinExistence type="predicted"/>
<gene>
    <name evidence="2" type="ORF">LPLAT_LOCUS454</name>
</gene>
<evidence type="ECO:0000313" key="3">
    <source>
        <dbReference type="Proteomes" id="UP001497644"/>
    </source>
</evidence>
<dbReference type="EMBL" id="OZ034824">
    <property type="protein sequence ID" value="CAL1673599.1"/>
    <property type="molecule type" value="Genomic_DNA"/>
</dbReference>
<evidence type="ECO:0000256" key="1">
    <source>
        <dbReference type="SAM" id="MobiDB-lite"/>
    </source>
</evidence>
<organism evidence="2 3">
    <name type="scientific">Lasius platythorax</name>
    <dbReference type="NCBI Taxonomy" id="488582"/>
    <lineage>
        <taxon>Eukaryota</taxon>
        <taxon>Metazoa</taxon>
        <taxon>Ecdysozoa</taxon>
        <taxon>Arthropoda</taxon>
        <taxon>Hexapoda</taxon>
        <taxon>Insecta</taxon>
        <taxon>Pterygota</taxon>
        <taxon>Neoptera</taxon>
        <taxon>Endopterygota</taxon>
        <taxon>Hymenoptera</taxon>
        <taxon>Apocrita</taxon>
        <taxon>Aculeata</taxon>
        <taxon>Formicoidea</taxon>
        <taxon>Formicidae</taxon>
        <taxon>Formicinae</taxon>
        <taxon>Lasius</taxon>
        <taxon>Lasius</taxon>
    </lineage>
</organism>